<evidence type="ECO:0000256" key="2">
    <source>
        <dbReference type="ARBA" id="ARBA00022980"/>
    </source>
</evidence>
<protein>
    <recommendedName>
        <fullName evidence="4">Small ribosomal subunit protein bS18</fullName>
    </recommendedName>
</protein>
<keyword evidence="4" id="KW-0699">rRNA-binding</keyword>
<name>A0A1F7XJT7_9BACT</name>
<sequence length="86" mass="9909">MPPKKTSRKRARRFESEAPRSAVCPFCEGKKDPDYKAFEELKRFVTDRGKIIGRKRSGVCAKHQRRLTIAIKRARFLGLLPYTSGL</sequence>
<keyword evidence="4" id="KW-0694">RNA-binding</keyword>
<evidence type="ECO:0000256" key="6">
    <source>
        <dbReference type="SAM" id="MobiDB-lite"/>
    </source>
</evidence>
<evidence type="ECO:0000256" key="5">
    <source>
        <dbReference type="RuleBase" id="RU003910"/>
    </source>
</evidence>
<dbReference type="GO" id="GO:0006412">
    <property type="term" value="P:translation"/>
    <property type="evidence" value="ECO:0007669"/>
    <property type="project" value="UniProtKB-UniRule"/>
</dbReference>
<dbReference type="PRINTS" id="PR00974">
    <property type="entry name" value="RIBOSOMALS18"/>
</dbReference>
<evidence type="ECO:0000256" key="3">
    <source>
        <dbReference type="ARBA" id="ARBA00023274"/>
    </source>
</evidence>
<dbReference type="NCBIfam" id="TIGR00165">
    <property type="entry name" value="S18"/>
    <property type="match status" value="1"/>
</dbReference>
<accession>A0A1F7XJT7</accession>
<dbReference type="Gene3D" id="4.10.640.10">
    <property type="entry name" value="Ribosomal protein S18"/>
    <property type="match status" value="1"/>
</dbReference>
<dbReference type="AlphaFoldDB" id="A0A1F7XJT7"/>
<organism evidence="7 8">
    <name type="scientific">Candidatus Woesebacteria bacterium RBG_16_42_24</name>
    <dbReference type="NCBI Taxonomy" id="1802485"/>
    <lineage>
        <taxon>Bacteria</taxon>
        <taxon>Candidatus Woeseibacteriota</taxon>
    </lineage>
</organism>
<feature type="region of interest" description="Disordered" evidence="6">
    <location>
        <begin position="1"/>
        <end position="20"/>
    </location>
</feature>
<proteinExistence type="inferred from homology"/>
<dbReference type="GO" id="GO:0003735">
    <property type="term" value="F:structural constituent of ribosome"/>
    <property type="evidence" value="ECO:0007669"/>
    <property type="project" value="InterPro"/>
</dbReference>
<comment type="similarity">
    <text evidence="1 4 5">Belongs to the bacterial ribosomal protein bS18 family.</text>
</comment>
<dbReference type="InterPro" id="IPR001648">
    <property type="entry name" value="Ribosomal_bS18"/>
</dbReference>
<dbReference type="EMBL" id="MGFX01000006">
    <property type="protein sequence ID" value="OGM15322.1"/>
    <property type="molecule type" value="Genomic_DNA"/>
</dbReference>
<comment type="caution">
    <text evidence="7">The sequence shown here is derived from an EMBL/GenBank/DDBJ whole genome shotgun (WGS) entry which is preliminary data.</text>
</comment>
<dbReference type="Proteomes" id="UP000177382">
    <property type="component" value="Unassembled WGS sequence"/>
</dbReference>
<keyword evidence="3 4" id="KW-0687">Ribonucleoprotein</keyword>
<evidence type="ECO:0000256" key="4">
    <source>
        <dbReference type="HAMAP-Rule" id="MF_00270"/>
    </source>
</evidence>
<dbReference type="SUPFAM" id="SSF46911">
    <property type="entry name" value="Ribosomal protein S18"/>
    <property type="match status" value="1"/>
</dbReference>
<dbReference type="PANTHER" id="PTHR13479">
    <property type="entry name" value="30S RIBOSOMAL PROTEIN S18"/>
    <property type="match status" value="1"/>
</dbReference>
<keyword evidence="2 4" id="KW-0689">Ribosomal protein</keyword>
<evidence type="ECO:0000313" key="8">
    <source>
        <dbReference type="Proteomes" id="UP000177382"/>
    </source>
</evidence>
<comment type="subunit">
    <text evidence="4">Part of the 30S ribosomal subunit. Forms a tight heterodimer with protein bS6.</text>
</comment>
<comment type="function">
    <text evidence="4">Binds as a heterodimer with protein bS6 to the central domain of the 16S rRNA, where it helps stabilize the platform of the 30S subunit.</text>
</comment>
<evidence type="ECO:0000256" key="1">
    <source>
        <dbReference type="ARBA" id="ARBA00005589"/>
    </source>
</evidence>
<reference evidence="7 8" key="1">
    <citation type="journal article" date="2016" name="Nat. Commun.">
        <title>Thousands of microbial genomes shed light on interconnected biogeochemical processes in an aquifer system.</title>
        <authorList>
            <person name="Anantharaman K."/>
            <person name="Brown C.T."/>
            <person name="Hug L.A."/>
            <person name="Sharon I."/>
            <person name="Castelle C.J."/>
            <person name="Probst A.J."/>
            <person name="Thomas B.C."/>
            <person name="Singh A."/>
            <person name="Wilkins M.J."/>
            <person name="Karaoz U."/>
            <person name="Brodie E.L."/>
            <person name="Williams K.H."/>
            <person name="Hubbard S.S."/>
            <person name="Banfield J.F."/>
        </authorList>
    </citation>
    <scope>NUCLEOTIDE SEQUENCE [LARGE SCALE GENOMIC DNA]</scope>
</reference>
<dbReference type="InterPro" id="IPR036870">
    <property type="entry name" value="Ribosomal_bS18_sf"/>
</dbReference>
<dbReference type="STRING" id="1802485.A2V97_01685"/>
<dbReference type="PANTHER" id="PTHR13479:SF40">
    <property type="entry name" value="SMALL RIBOSOMAL SUBUNIT PROTEIN BS18M"/>
    <property type="match status" value="1"/>
</dbReference>
<dbReference type="GO" id="GO:0070181">
    <property type="term" value="F:small ribosomal subunit rRNA binding"/>
    <property type="evidence" value="ECO:0007669"/>
    <property type="project" value="TreeGrafter"/>
</dbReference>
<gene>
    <name evidence="4" type="primary">rpsR</name>
    <name evidence="7" type="ORF">A2V97_01685</name>
</gene>
<dbReference type="Pfam" id="PF01084">
    <property type="entry name" value="Ribosomal_S18"/>
    <property type="match status" value="1"/>
</dbReference>
<dbReference type="GO" id="GO:0022627">
    <property type="term" value="C:cytosolic small ribosomal subunit"/>
    <property type="evidence" value="ECO:0007669"/>
    <property type="project" value="TreeGrafter"/>
</dbReference>
<dbReference type="HAMAP" id="MF_00270">
    <property type="entry name" value="Ribosomal_bS18"/>
    <property type="match status" value="1"/>
</dbReference>
<feature type="compositionally biased region" description="Basic residues" evidence="6">
    <location>
        <begin position="1"/>
        <end position="12"/>
    </location>
</feature>
<evidence type="ECO:0000313" key="7">
    <source>
        <dbReference type="EMBL" id="OGM15322.1"/>
    </source>
</evidence>